<gene>
    <name evidence="1" type="ORF">F2Q68_00030839</name>
</gene>
<dbReference type="EMBL" id="QGKW02002005">
    <property type="protein sequence ID" value="KAF2541138.1"/>
    <property type="molecule type" value="Genomic_DNA"/>
</dbReference>
<comment type="caution">
    <text evidence="1">The sequence shown here is derived from an EMBL/GenBank/DDBJ whole genome shotgun (WGS) entry which is preliminary data.</text>
</comment>
<accession>A0A8S9G9S6</accession>
<reference evidence="1" key="1">
    <citation type="submission" date="2019-12" db="EMBL/GenBank/DDBJ databases">
        <title>Genome sequencing and annotation of Brassica cretica.</title>
        <authorList>
            <person name="Studholme D.J."/>
            <person name="Sarris P.F."/>
        </authorList>
    </citation>
    <scope>NUCLEOTIDE SEQUENCE</scope>
    <source>
        <strain evidence="1">PFS-001/15</strain>
        <tissue evidence="1">Leaf</tissue>
    </source>
</reference>
<protein>
    <submittedName>
        <fullName evidence="1">Uncharacterized protein</fullName>
    </submittedName>
</protein>
<proteinExistence type="predicted"/>
<dbReference type="AlphaFoldDB" id="A0A8S9G9S6"/>
<name>A0A8S9G9S6_BRACR</name>
<dbReference type="Proteomes" id="UP000712281">
    <property type="component" value="Unassembled WGS sequence"/>
</dbReference>
<evidence type="ECO:0000313" key="2">
    <source>
        <dbReference type="Proteomes" id="UP000712281"/>
    </source>
</evidence>
<sequence length="99" mass="11624">MSHLLLYSFDFGGVWWDVSRDAIDMFRNLCLMFLLENFMAYRETLISPDSPPIYLRGKRMILELEYCALFELKLCAYVELVLFLGESYPSKHLSNSLVL</sequence>
<organism evidence="1 2">
    <name type="scientific">Brassica cretica</name>
    <name type="common">Mustard</name>
    <dbReference type="NCBI Taxonomy" id="69181"/>
    <lineage>
        <taxon>Eukaryota</taxon>
        <taxon>Viridiplantae</taxon>
        <taxon>Streptophyta</taxon>
        <taxon>Embryophyta</taxon>
        <taxon>Tracheophyta</taxon>
        <taxon>Spermatophyta</taxon>
        <taxon>Magnoliopsida</taxon>
        <taxon>eudicotyledons</taxon>
        <taxon>Gunneridae</taxon>
        <taxon>Pentapetalae</taxon>
        <taxon>rosids</taxon>
        <taxon>malvids</taxon>
        <taxon>Brassicales</taxon>
        <taxon>Brassicaceae</taxon>
        <taxon>Brassiceae</taxon>
        <taxon>Brassica</taxon>
    </lineage>
</organism>
<evidence type="ECO:0000313" key="1">
    <source>
        <dbReference type="EMBL" id="KAF2541138.1"/>
    </source>
</evidence>